<dbReference type="HOGENOM" id="CLU_2742876_0_0_1"/>
<evidence type="ECO:0000313" key="2">
    <source>
        <dbReference type="EMBL" id="EEC10751.1"/>
    </source>
</evidence>
<dbReference type="AlphaFoldDB" id="B7PVX9"/>
<name>B7PVX9_IXOSC</name>
<dbReference type="EMBL" id="ABJB011047337">
    <property type="status" value="NOT_ANNOTATED_CDS"/>
    <property type="molecule type" value="Genomic_DNA"/>
</dbReference>
<dbReference type="VEuPathDB" id="VectorBase:ISCW008466"/>
<keyword evidence="4" id="KW-1185">Reference proteome</keyword>
<dbReference type="VEuPathDB" id="VectorBase:ISCI008466"/>
<evidence type="ECO:0000313" key="3">
    <source>
        <dbReference type="EnsemblMetazoa" id="ISCW008466-PA"/>
    </source>
</evidence>
<dbReference type="InParanoid" id="B7PVX9"/>
<reference evidence="3" key="2">
    <citation type="submission" date="2020-05" db="UniProtKB">
        <authorList>
            <consortium name="EnsemblMetazoa"/>
        </authorList>
    </citation>
    <scope>IDENTIFICATION</scope>
    <source>
        <strain evidence="3">wikel</strain>
    </source>
</reference>
<accession>B7PVX9</accession>
<evidence type="ECO:0000256" key="1">
    <source>
        <dbReference type="SAM" id="MobiDB-lite"/>
    </source>
</evidence>
<reference evidence="2 4" key="1">
    <citation type="submission" date="2008-03" db="EMBL/GenBank/DDBJ databases">
        <title>Annotation of Ixodes scapularis.</title>
        <authorList>
            <consortium name="Ixodes scapularis Genome Project Consortium"/>
            <person name="Caler E."/>
            <person name="Hannick L.I."/>
            <person name="Bidwell S."/>
            <person name="Joardar V."/>
            <person name="Thiagarajan M."/>
            <person name="Amedeo P."/>
            <person name="Galinsky K.J."/>
            <person name="Schobel S."/>
            <person name="Inman J."/>
            <person name="Hostetler J."/>
            <person name="Miller J."/>
            <person name="Hammond M."/>
            <person name="Megy K."/>
            <person name="Lawson D."/>
            <person name="Kodira C."/>
            <person name="Sutton G."/>
            <person name="Meyer J."/>
            <person name="Hill C.A."/>
            <person name="Birren B."/>
            <person name="Nene V."/>
            <person name="Collins F."/>
            <person name="Alarcon-Chaidez F."/>
            <person name="Wikel S."/>
            <person name="Strausberg R."/>
        </authorList>
    </citation>
    <scope>NUCLEOTIDE SEQUENCE [LARGE SCALE GENOMIC DNA]</scope>
    <source>
        <strain evidence="4">Wikel</strain>
        <strain evidence="2">Wikel colony</strain>
    </source>
</reference>
<dbReference type="EMBL" id="DS803087">
    <property type="protein sequence ID" value="EEC10751.1"/>
    <property type="molecule type" value="Genomic_DNA"/>
</dbReference>
<feature type="compositionally biased region" description="Polar residues" evidence="1">
    <location>
        <begin position="46"/>
        <end position="62"/>
    </location>
</feature>
<gene>
    <name evidence="2" type="ORF">IscW_ISCW008466</name>
</gene>
<feature type="region of interest" description="Disordered" evidence="1">
    <location>
        <begin position="26"/>
        <end position="71"/>
    </location>
</feature>
<dbReference type="PaxDb" id="6945-B7PVX9"/>
<organism>
    <name type="scientific">Ixodes scapularis</name>
    <name type="common">Black-legged tick</name>
    <name type="synonym">Deer tick</name>
    <dbReference type="NCBI Taxonomy" id="6945"/>
    <lineage>
        <taxon>Eukaryota</taxon>
        <taxon>Metazoa</taxon>
        <taxon>Ecdysozoa</taxon>
        <taxon>Arthropoda</taxon>
        <taxon>Chelicerata</taxon>
        <taxon>Arachnida</taxon>
        <taxon>Acari</taxon>
        <taxon>Parasitiformes</taxon>
        <taxon>Ixodida</taxon>
        <taxon>Ixodoidea</taxon>
        <taxon>Ixodidae</taxon>
        <taxon>Ixodinae</taxon>
        <taxon>Ixodes</taxon>
    </lineage>
</organism>
<proteinExistence type="predicted"/>
<dbReference type="EnsemblMetazoa" id="ISCW008466-RA">
    <property type="protein sequence ID" value="ISCW008466-PA"/>
    <property type="gene ID" value="ISCW008466"/>
</dbReference>
<protein>
    <submittedName>
        <fullName evidence="2 3">Uncharacterized protein</fullName>
    </submittedName>
</protein>
<evidence type="ECO:0000313" key="4">
    <source>
        <dbReference type="Proteomes" id="UP000001555"/>
    </source>
</evidence>
<sequence length="71" mass="7782">MSTVKSREPETRPSSPELLLSANKLNCNDKQPSSSPTPPRTKTKPARTNVNKAPRGSDSNEAQFAEGQTWK</sequence>
<dbReference type="EMBL" id="ABJB010170441">
    <property type="status" value="NOT_ANNOTATED_CDS"/>
    <property type="molecule type" value="Genomic_DNA"/>
</dbReference>
<dbReference type="Proteomes" id="UP000001555">
    <property type="component" value="Unassembled WGS sequence"/>
</dbReference>